<gene>
    <name evidence="1" type="ORF">SH1V18_16730</name>
</gene>
<dbReference type="EMBL" id="BRLB01000003">
    <property type="protein sequence ID" value="GKX29193.1"/>
    <property type="molecule type" value="Genomic_DNA"/>
</dbReference>
<reference evidence="1" key="1">
    <citation type="submission" date="2022-06" db="EMBL/GenBank/DDBJ databases">
        <title>Vallitalea longa sp. nov., an anaerobic bacterium isolated from marine sediment.</title>
        <authorList>
            <person name="Hirano S."/>
            <person name="Terahara T."/>
            <person name="Mori K."/>
            <person name="Hamada M."/>
            <person name="Matsumoto R."/>
            <person name="Kobayashi T."/>
        </authorList>
    </citation>
    <scope>NUCLEOTIDE SEQUENCE</scope>
    <source>
        <strain evidence="1">SH18-1</strain>
    </source>
</reference>
<dbReference type="Pfam" id="PF08890">
    <property type="entry name" value="Phage_TAC_5"/>
    <property type="match status" value="1"/>
</dbReference>
<dbReference type="InterPro" id="IPR014986">
    <property type="entry name" value="XkdN-like"/>
</dbReference>
<evidence type="ECO:0000313" key="1">
    <source>
        <dbReference type="EMBL" id="GKX29193.1"/>
    </source>
</evidence>
<sequence>MSNLQAFFAQNVDQTITIKQVISTRFKDEEGNPIPFEFQAISREREKEIRKSCTKKERDRKRGMKTIIDEDSFIDKFVAACTVFPNLKDSDLQKSYGVMGEVDLLKAMLLPGEFTEALLVAQEVNGYDKDMNDLVEEAKN</sequence>
<comment type="caution">
    <text evidence="1">The sequence shown here is derived from an EMBL/GenBank/DDBJ whole genome shotgun (WGS) entry which is preliminary data.</text>
</comment>
<evidence type="ECO:0000313" key="2">
    <source>
        <dbReference type="Proteomes" id="UP001144256"/>
    </source>
</evidence>
<dbReference type="AlphaFoldDB" id="A0A9W6DF85"/>
<accession>A0A9W6DF85</accession>
<protein>
    <submittedName>
        <fullName evidence="1">Phage portal protein</fullName>
    </submittedName>
</protein>
<dbReference type="Proteomes" id="UP001144256">
    <property type="component" value="Unassembled WGS sequence"/>
</dbReference>
<keyword evidence="2" id="KW-1185">Reference proteome</keyword>
<organism evidence="1 2">
    <name type="scientific">Vallitalea longa</name>
    <dbReference type="NCBI Taxonomy" id="2936439"/>
    <lineage>
        <taxon>Bacteria</taxon>
        <taxon>Bacillati</taxon>
        <taxon>Bacillota</taxon>
        <taxon>Clostridia</taxon>
        <taxon>Lachnospirales</taxon>
        <taxon>Vallitaleaceae</taxon>
        <taxon>Vallitalea</taxon>
    </lineage>
</organism>
<dbReference type="RefSeq" id="WP_281814497.1">
    <property type="nucleotide sequence ID" value="NZ_BRLB01000003.1"/>
</dbReference>
<dbReference type="InterPro" id="IPR038559">
    <property type="entry name" value="XkdN-like_sf"/>
</dbReference>
<dbReference type="Gene3D" id="3.30.2220.30">
    <property type="match status" value="1"/>
</dbReference>
<proteinExistence type="predicted"/>
<name>A0A9W6DF85_9FIRM</name>